<dbReference type="PhylomeDB" id="O17792"/>
<dbReference type="FunCoup" id="O17792">
    <property type="interactions" value="30"/>
</dbReference>
<dbReference type="Pfam" id="PF01757">
    <property type="entry name" value="Acyl_transf_3"/>
    <property type="match status" value="1"/>
</dbReference>
<keyword evidence="1" id="KW-0472">Membrane</keyword>
<sequence>MRLDIQCLRGLAIFFVFTYHLYPTIFVNGYLGVDIFFVISGYLMARNLAHVKITKVSQIFGFYYRRFRRILPLYFLSTAVTLAAAHFYLGEFWWDVNRRYSTAATFLVTNMLLIHDSNDYFKQYLTDETSINTFIHTWSLGVEMQFYLLVPLIFVALQIGFPNNPVGKLAIVSGISILVMCGFSLINANFAFNFMPLRLWQFGAGFVALFLREVITVDSVKKSKRSETVSTKWKIHESDVATCSAAVLFLCIFPAEGDALWLRPLITFTTALLIFIENKSCGVLKCSTLSYLGDISYVMYLVHWPVISLLKNSTVQSNVFCVALTILMSVMIHHFYEKQYLKLGRKSTFFLILLLIGLNGCVQWSTRNHELWKPVYSQNIRKIVDENSKLLPFILAYEPRKEQCLENLEADVQDLRKTGLIFNYCRFPKSNGTVSIMMAGNSYVTNLEGHIRAQFNGNYSDWRTLYIDGCNGFFHNQNLLTSFGTYEQSSIQIVRKQVELHKPNVLLIVPRYTRTLKQPILDIETDEVLRIMNENLAFYERFVKKIYILAPHPLYPLNFMNRYLNTVTRKPMELESLHLKKSDVDEDWMTARERFSRIKCEKCKVFDLGDVFLENNMYLTFDRQTKLSYVDNGIHLTGPGVAKCDKVFRDIAKEILETI</sequence>
<dbReference type="InterPro" id="IPR050879">
    <property type="entry name" value="Acyltransferase_3"/>
</dbReference>
<dbReference type="GO" id="GO:0000271">
    <property type="term" value="P:polysaccharide biosynthetic process"/>
    <property type="evidence" value="ECO:0000318"/>
    <property type="project" value="GO_Central"/>
</dbReference>
<reference evidence="4 5" key="1">
    <citation type="journal article" date="1998" name="Science">
        <title>Genome sequence of the nematode C. elegans: a platform for investigating biology.</title>
        <authorList>
            <consortium name="The C. elegans sequencing consortium"/>
            <person name="Sulson J.E."/>
            <person name="Waterston R."/>
        </authorList>
    </citation>
    <scope>NUCLEOTIDE SEQUENCE [LARGE SCALE GENOMIC DNA]</scope>
    <source>
        <strain evidence="4 5">Bristol N2</strain>
    </source>
</reference>
<dbReference type="AlphaFoldDB" id="O17792"/>
<feature type="transmembrane region" description="Helical" evidence="1">
    <location>
        <begin position="31"/>
        <end position="49"/>
    </location>
</feature>
<keyword evidence="5" id="KW-1185">Reference proteome</keyword>
<dbReference type="PaxDb" id="6239-F11A5.8"/>
<feature type="transmembrane region" description="Helical" evidence="1">
    <location>
        <begin position="169"/>
        <end position="192"/>
    </location>
</feature>
<dbReference type="EMBL" id="BX284605">
    <property type="protein sequence ID" value="CAB07360.1"/>
    <property type="molecule type" value="Genomic_DNA"/>
</dbReference>
<dbReference type="AGR" id="WB:WBGene00008676"/>
<feature type="transmembrane region" description="Helical" evidence="1">
    <location>
        <begin position="144"/>
        <end position="162"/>
    </location>
</feature>
<dbReference type="STRING" id="6239.F11A5.8.1"/>
<organism evidence="4 5">
    <name type="scientific">Caenorhabditis elegans</name>
    <dbReference type="NCBI Taxonomy" id="6239"/>
    <lineage>
        <taxon>Eukaryota</taxon>
        <taxon>Metazoa</taxon>
        <taxon>Ecdysozoa</taxon>
        <taxon>Nematoda</taxon>
        <taxon>Chromadorea</taxon>
        <taxon>Rhabditida</taxon>
        <taxon>Rhabditina</taxon>
        <taxon>Rhabditomorpha</taxon>
        <taxon>Rhabditoidea</taxon>
        <taxon>Rhabditidae</taxon>
        <taxon>Peloderinae</taxon>
        <taxon>Caenorhabditis</taxon>
    </lineage>
</organism>
<dbReference type="KEGG" id="cel:CELE_F11A5.8"/>
<feature type="transmembrane region" description="Helical" evidence="1">
    <location>
        <begin position="7"/>
        <end position="25"/>
    </location>
</feature>
<proteinExistence type="predicted"/>
<dbReference type="GeneID" id="184335"/>
<feature type="transmembrane region" description="Helical" evidence="1">
    <location>
        <begin position="70"/>
        <end position="89"/>
    </location>
</feature>
<dbReference type="RefSeq" id="NP_507088.1">
    <property type="nucleotide sequence ID" value="NM_074687.3"/>
</dbReference>
<dbReference type="eggNOG" id="ENOG502S34G">
    <property type="taxonomic scope" value="Eukaryota"/>
</dbReference>
<dbReference type="Proteomes" id="UP000001940">
    <property type="component" value="Chromosome V"/>
</dbReference>
<evidence type="ECO:0000313" key="4">
    <source>
        <dbReference type="EMBL" id="CAB07360.1"/>
    </source>
</evidence>
<dbReference type="GO" id="GO:0016747">
    <property type="term" value="F:acyltransferase activity, transferring groups other than amino-acyl groups"/>
    <property type="evidence" value="ECO:0007669"/>
    <property type="project" value="InterPro"/>
</dbReference>
<keyword evidence="1" id="KW-1133">Transmembrane helix</keyword>
<dbReference type="PIR" id="T20753">
    <property type="entry name" value="T20753"/>
</dbReference>
<dbReference type="InterPro" id="IPR002656">
    <property type="entry name" value="Acyl_transf_3_dom"/>
</dbReference>
<gene>
    <name evidence="4 6" type="primary">oac-15</name>
    <name evidence="4" type="ORF">CELE_F11A5.8</name>
    <name evidence="6" type="ORF">F11A5.8</name>
</gene>
<dbReference type="PANTHER" id="PTHR23028:SF3">
    <property type="entry name" value="ACYL_TRANSF_3 DOMAIN-CONTAINING PROTEIN-RELATED"/>
    <property type="match status" value="1"/>
</dbReference>
<evidence type="ECO:0000313" key="5">
    <source>
        <dbReference type="Proteomes" id="UP000001940"/>
    </source>
</evidence>
<keyword evidence="4" id="KW-0808">Transferase</keyword>
<dbReference type="WormBase" id="F11A5.8">
    <property type="protein sequence ID" value="CE15786"/>
    <property type="gene ID" value="WBGene00008676"/>
    <property type="gene designation" value="oac-15"/>
</dbReference>
<feature type="domain" description="Acyltransferase 3" evidence="2">
    <location>
        <begin position="4"/>
        <end position="319"/>
    </location>
</feature>
<feature type="transmembrane region" description="Helical" evidence="1">
    <location>
        <begin position="348"/>
        <end position="366"/>
    </location>
</feature>
<evidence type="ECO:0000259" key="2">
    <source>
        <dbReference type="Pfam" id="PF01757"/>
    </source>
</evidence>
<feature type="transmembrane region" description="Helical" evidence="1">
    <location>
        <begin position="261"/>
        <end position="277"/>
    </location>
</feature>
<dbReference type="OrthoDB" id="207378at2759"/>
<evidence type="ECO:0000259" key="3">
    <source>
        <dbReference type="Pfam" id="PF19040"/>
    </source>
</evidence>
<dbReference type="UCSC" id="F11A5.8">
    <property type="organism name" value="c. elegans"/>
</dbReference>
<dbReference type="CTD" id="184335"/>
<dbReference type="HOGENOM" id="CLU_005679_12_1_1"/>
<dbReference type="InterPro" id="IPR043968">
    <property type="entry name" value="SGNH"/>
</dbReference>
<protein>
    <submittedName>
        <fullName evidence="4">Acyltransferase</fullName>
    </submittedName>
</protein>
<dbReference type="Pfam" id="PF19040">
    <property type="entry name" value="SGNH"/>
    <property type="match status" value="1"/>
</dbReference>
<accession>O17792</accession>
<keyword evidence="1" id="KW-0812">Transmembrane</keyword>
<feature type="transmembrane region" description="Helical" evidence="1">
    <location>
        <begin position="316"/>
        <end position="336"/>
    </location>
</feature>
<dbReference type="PANTHER" id="PTHR23028">
    <property type="entry name" value="ACETYLTRANSFERASE"/>
    <property type="match status" value="1"/>
</dbReference>
<feature type="domain" description="SGNH" evidence="3">
    <location>
        <begin position="420"/>
        <end position="649"/>
    </location>
</feature>
<feature type="transmembrane region" description="Helical" evidence="1">
    <location>
        <begin position="289"/>
        <end position="310"/>
    </location>
</feature>
<dbReference type="GO" id="GO:0016020">
    <property type="term" value="C:membrane"/>
    <property type="evidence" value="ECO:0000318"/>
    <property type="project" value="GO_Central"/>
</dbReference>
<evidence type="ECO:0000313" key="6">
    <source>
        <dbReference type="WormBase" id="F11A5.8"/>
    </source>
</evidence>
<keyword evidence="4" id="KW-0012">Acyltransferase</keyword>
<dbReference type="InParanoid" id="O17792"/>
<evidence type="ECO:0000256" key="1">
    <source>
        <dbReference type="SAM" id="Phobius"/>
    </source>
</evidence>
<name>O17792_CAEEL</name>